<sequence>MGFFDHKSEESQKWQEFNEIQEGGYEPERHKAKISHELISGAAAFEAAKAWEDHKKKNGEPENHARAKEIAAGFAGAFVDRMVETHGLDFIDQEKTKRDARKRVEEAIDENGY</sequence>
<dbReference type="HOGENOM" id="CLU_143683_2_0_1"/>
<dbReference type="VEuPathDB" id="FungiDB:MELLADRAFT_90861"/>
<evidence type="ECO:0000313" key="2">
    <source>
        <dbReference type="EMBL" id="EGG11363.1"/>
    </source>
</evidence>
<dbReference type="eggNOG" id="ENOG502S76S">
    <property type="taxonomic scope" value="Eukaryota"/>
</dbReference>
<dbReference type="RefSeq" id="XP_007404998.1">
    <property type="nucleotide sequence ID" value="XM_007404936.1"/>
</dbReference>
<proteinExistence type="predicted"/>
<gene>
    <name evidence="2" type="ORF">MELLADRAFT_90861</name>
</gene>
<dbReference type="EMBL" id="GL883092">
    <property type="protein sequence ID" value="EGG11363.1"/>
    <property type="molecule type" value="Genomic_DNA"/>
</dbReference>
<dbReference type="Proteomes" id="UP000001072">
    <property type="component" value="Unassembled WGS sequence"/>
</dbReference>
<dbReference type="OrthoDB" id="9895617at2759"/>
<keyword evidence="3" id="KW-1185">Reference proteome</keyword>
<dbReference type="Pfam" id="PF12585">
    <property type="entry name" value="DUF3759"/>
    <property type="match status" value="1"/>
</dbReference>
<feature type="compositionally biased region" description="Basic and acidic residues" evidence="1">
    <location>
        <begin position="1"/>
        <end position="13"/>
    </location>
</feature>
<accession>F4R7S2</accession>
<dbReference type="GeneID" id="18935706"/>
<dbReference type="PANTHER" id="PTHR37450">
    <property type="entry name" value="CIPC PROTEIN"/>
    <property type="match status" value="1"/>
</dbReference>
<evidence type="ECO:0000313" key="3">
    <source>
        <dbReference type="Proteomes" id="UP000001072"/>
    </source>
</evidence>
<dbReference type="KEGG" id="mlr:MELLADRAFT_90861"/>
<dbReference type="PANTHER" id="PTHR37450:SF1">
    <property type="entry name" value="CIPC PROTEIN"/>
    <property type="match status" value="1"/>
</dbReference>
<reference evidence="3" key="1">
    <citation type="journal article" date="2011" name="Proc. Natl. Acad. Sci. U.S.A.">
        <title>Obligate biotrophy features unraveled by the genomic analysis of rust fungi.</title>
        <authorList>
            <person name="Duplessis S."/>
            <person name="Cuomo C.A."/>
            <person name="Lin Y.-C."/>
            <person name="Aerts A."/>
            <person name="Tisserant E."/>
            <person name="Veneault-Fourrey C."/>
            <person name="Joly D.L."/>
            <person name="Hacquard S."/>
            <person name="Amselem J."/>
            <person name="Cantarel B.L."/>
            <person name="Chiu R."/>
            <person name="Coutinho P.M."/>
            <person name="Feau N."/>
            <person name="Field M."/>
            <person name="Frey P."/>
            <person name="Gelhaye E."/>
            <person name="Goldberg J."/>
            <person name="Grabherr M.G."/>
            <person name="Kodira C.D."/>
            <person name="Kohler A."/>
            <person name="Kuees U."/>
            <person name="Lindquist E.A."/>
            <person name="Lucas S.M."/>
            <person name="Mago R."/>
            <person name="Mauceli E."/>
            <person name="Morin E."/>
            <person name="Murat C."/>
            <person name="Pangilinan J.L."/>
            <person name="Park R."/>
            <person name="Pearson M."/>
            <person name="Quesneville H."/>
            <person name="Rouhier N."/>
            <person name="Sakthikumar S."/>
            <person name="Salamov A.A."/>
            <person name="Schmutz J."/>
            <person name="Selles B."/>
            <person name="Shapiro H."/>
            <person name="Tanguay P."/>
            <person name="Tuskan G.A."/>
            <person name="Henrissat B."/>
            <person name="Van de Peer Y."/>
            <person name="Rouze P."/>
            <person name="Ellis J.G."/>
            <person name="Dodds P.N."/>
            <person name="Schein J.E."/>
            <person name="Zhong S."/>
            <person name="Hamelin R.C."/>
            <person name="Grigoriev I.V."/>
            <person name="Szabo L.J."/>
            <person name="Martin F."/>
        </authorList>
    </citation>
    <scope>NUCLEOTIDE SEQUENCE [LARGE SCALE GENOMIC DNA]</scope>
    <source>
        <strain evidence="3">98AG31 / pathotype 3-4-7</strain>
    </source>
</reference>
<name>F4R7S2_MELLP</name>
<protein>
    <recommendedName>
        <fullName evidence="4">CipC-like antibiotic response protein</fullName>
    </recommendedName>
</protein>
<dbReference type="AlphaFoldDB" id="F4R7S2"/>
<dbReference type="InParanoid" id="F4R7S2"/>
<feature type="region of interest" description="Disordered" evidence="1">
    <location>
        <begin position="1"/>
        <end position="25"/>
    </location>
</feature>
<evidence type="ECO:0008006" key="4">
    <source>
        <dbReference type="Google" id="ProtNLM"/>
    </source>
</evidence>
<dbReference type="InterPro" id="IPR022234">
    <property type="entry name" value="DUF3759"/>
</dbReference>
<evidence type="ECO:0000256" key="1">
    <source>
        <dbReference type="SAM" id="MobiDB-lite"/>
    </source>
</evidence>
<organism evidence="3">
    <name type="scientific">Melampsora larici-populina (strain 98AG31 / pathotype 3-4-7)</name>
    <name type="common">Poplar leaf rust fungus</name>
    <dbReference type="NCBI Taxonomy" id="747676"/>
    <lineage>
        <taxon>Eukaryota</taxon>
        <taxon>Fungi</taxon>
        <taxon>Dikarya</taxon>
        <taxon>Basidiomycota</taxon>
        <taxon>Pucciniomycotina</taxon>
        <taxon>Pucciniomycetes</taxon>
        <taxon>Pucciniales</taxon>
        <taxon>Melampsoraceae</taxon>
        <taxon>Melampsora</taxon>
    </lineage>
</organism>